<comment type="caution">
    <text evidence="1">The sequence shown here is derived from an EMBL/GenBank/DDBJ whole genome shotgun (WGS) entry which is preliminary data.</text>
</comment>
<dbReference type="Gene3D" id="6.10.280.50">
    <property type="match status" value="1"/>
</dbReference>
<proteinExistence type="predicted"/>
<dbReference type="AlphaFoldDB" id="A0A0F9WVL6"/>
<dbReference type="InterPro" id="IPR038444">
    <property type="entry name" value="DUF465_sf"/>
</dbReference>
<gene>
    <name evidence="1" type="ORF">LCGC14_0228000</name>
</gene>
<protein>
    <recommendedName>
        <fullName evidence="2">Protein containing DUF465</fullName>
    </recommendedName>
</protein>
<reference evidence="1" key="1">
    <citation type="journal article" date="2015" name="Nature">
        <title>Complex archaea that bridge the gap between prokaryotes and eukaryotes.</title>
        <authorList>
            <person name="Spang A."/>
            <person name="Saw J.H."/>
            <person name="Jorgensen S.L."/>
            <person name="Zaremba-Niedzwiedzka K."/>
            <person name="Martijn J."/>
            <person name="Lind A.E."/>
            <person name="van Eijk R."/>
            <person name="Schleper C."/>
            <person name="Guy L."/>
            <person name="Ettema T.J."/>
        </authorList>
    </citation>
    <scope>NUCLEOTIDE SEQUENCE</scope>
</reference>
<name>A0A0F9WVL6_9ZZZZ</name>
<dbReference type="EMBL" id="LAZR01000110">
    <property type="protein sequence ID" value="KKN90431.1"/>
    <property type="molecule type" value="Genomic_DNA"/>
</dbReference>
<sequence>MTANTRIEALKAKHASMESKISALENSPGVDDLALSELKRKKLAVKDAMTRLTGTS</sequence>
<organism evidence="1">
    <name type="scientific">marine sediment metagenome</name>
    <dbReference type="NCBI Taxonomy" id="412755"/>
    <lineage>
        <taxon>unclassified sequences</taxon>
        <taxon>metagenomes</taxon>
        <taxon>ecological metagenomes</taxon>
    </lineage>
</organism>
<dbReference type="InterPro" id="IPR007420">
    <property type="entry name" value="DUF465"/>
</dbReference>
<accession>A0A0F9WVL6</accession>
<evidence type="ECO:0008006" key="2">
    <source>
        <dbReference type="Google" id="ProtNLM"/>
    </source>
</evidence>
<dbReference type="Pfam" id="PF04325">
    <property type="entry name" value="DUF465"/>
    <property type="match status" value="1"/>
</dbReference>
<evidence type="ECO:0000313" key="1">
    <source>
        <dbReference type="EMBL" id="KKN90431.1"/>
    </source>
</evidence>